<protein>
    <submittedName>
        <fullName evidence="3">Type I restriction enzyme, S subunit</fullName>
    </submittedName>
</protein>
<dbReference type="CDD" id="cd17260">
    <property type="entry name" value="RMtype1_S_EcoEI-TRD1-CR1_like"/>
    <property type="match status" value="1"/>
</dbReference>
<evidence type="ECO:0000256" key="1">
    <source>
        <dbReference type="ARBA" id="ARBA00022747"/>
    </source>
</evidence>
<evidence type="ECO:0000256" key="2">
    <source>
        <dbReference type="ARBA" id="ARBA00023125"/>
    </source>
</evidence>
<dbReference type="SUPFAM" id="SSF116734">
    <property type="entry name" value="DNA methylase specificity domain"/>
    <property type="match status" value="2"/>
</dbReference>
<dbReference type="InterPro" id="IPR044946">
    <property type="entry name" value="Restrct_endonuc_typeI_TRD_sf"/>
</dbReference>
<keyword evidence="2" id="KW-0238">DNA-binding</keyword>
<accession>A0A1H8VI89</accession>
<dbReference type="STRING" id="673521.SAMN05660991_03556"/>
<proteinExistence type="predicted"/>
<gene>
    <name evidence="3" type="ORF">SAMN05660991_03556</name>
</gene>
<sequence>MIRLRYLADVNPSCPAFETLGTDEQVTFMPLESVWADERLDLTRTRRKSETATGYVRFQEGDILVPKVTPTFQAGRSAIVPRLANGVGAGSTELHVLRAREGADARFICYATQTSRFLTEGVSRFQGVAGLQRVPELFIRDFSVPDHALGEQRRIADFLDQQIPLLDRAVELRMEQAALLRERQRAGVALLLSGTSTASQTVIHPVLGPVNAAWPILRLKRTVQRAGVGVVVNPSSYFVEDGGVPFIHGGNVREGAFDLTNVKRISAEDSDALHRSRLAPGDVVVVRAGYPGRAAVVPEHLSGSNCASVLLFTPNDAVEPKWLETFFNSEQGRSQVRLVQYGAAQEQINLGDVVEFVLPVPSRDEQRLFMRELQEKQDDLVRLDRLISESVTLLRERKRALISAAVMGEFDVTTARSAA</sequence>
<name>A0A1H8VI89_9ACTN</name>
<dbReference type="EMBL" id="FOEE01000012">
    <property type="protein sequence ID" value="SEP15023.1"/>
    <property type="molecule type" value="Genomic_DNA"/>
</dbReference>
<dbReference type="Gene3D" id="3.90.220.20">
    <property type="entry name" value="DNA methylase specificity domains"/>
    <property type="match status" value="2"/>
</dbReference>
<dbReference type="PANTHER" id="PTHR30408:SF12">
    <property type="entry name" value="TYPE I RESTRICTION ENZYME MJAVIII SPECIFICITY SUBUNIT"/>
    <property type="match status" value="1"/>
</dbReference>
<dbReference type="RefSeq" id="WP_091946505.1">
    <property type="nucleotide sequence ID" value="NZ_FOEE01000012.1"/>
</dbReference>
<dbReference type="PANTHER" id="PTHR30408">
    <property type="entry name" value="TYPE-1 RESTRICTION ENZYME ECOKI SPECIFICITY PROTEIN"/>
    <property type="match status" value="1"/>
</dbReference>
<organism evidence="3 4">
    <name type="scientific">Trujillonella endophytica</name>
    <dbReference type="NCBI Taxonomy" id="673521"/>
    <lineage>
        <taxon>Bacteria</taxon>
        <taxon>Bacillati</taxon>
        <taxon>Actinomycetota</taxon>
        <taxon>Actinomycetes</taxon>
        <taxon>Geodermatophilales</taxon>
        <taxon>Geodermatophilaceae</taxon>
        <taxon>Trujillonella</taxon>
    </lineage>
</organism>
<dbReference type="AlphaFoldDB" id="A0A1H8VI89"/>
<dbReference type="GO" id="GO:0009307">
    <property type="term" value="P:DNA restriction-modification system"/>
    <property type="evidence" value="ECO:0007669"/>
    <property type="project" value="UniProtKB-KW"/>
</dbReference>
<dbReference type="Proteomes" id="UP000198960">
    <property type="component" value="Unassembled WGS sequence"/>
</dbReference>
<dbReference type="GO" id="GO:0003677">
    <property type="term" value="F:DNA binding"/>
    <property type="evidence" value="ECO:0007669"/>
    <property type="project" value="UniProtKB-KW"/>
</dbReference>
<dbReference type="OrthoDB" id="3197085at2"/>
<evidence type="ECO:0000313" key="3">
    <source>
        <dbReference type="EMBL" id="SEP15023.1"/>
    </source>
</evidence>
<reference evidence="4" key="1">
    <citation type="submission" date="2016-10" db="EMBL/GenBank/DDBJ databases">
        <authorList>
            <person name="Varghese N."/>
            <person name="Submissions S."/>
        </authorList>
    </citation>
    <scope>NUCLEOTIDE SEQUENCE [LARGE SCALE GENOMIC DNA]</scope>
    <source>
        <strain evidence="4">DSM 45413</strain>
    </source>
</reference>
<evidence type="ECO:0000313" key="4">
    <source>
        <dbReference type="Proteomes" id="UP000198960"/>
    </source>
</evidence>
<keyword evidence="4" id="KW-1185">Reference proteome</keyword>
<dbReference type="InterPro" id="IPR052021">
    <property type="entry name" value="Type-I_RS_S_subunit"/>
</dbReference>
<keyword evidence="1" id="KW-0680">Restriction system</keyword>